<dbReference type="EMBL" id="DVFN01000015">
    <property type="protein sequence ID" value="HIQ68887.1"/>
    <property type="molecule type" value="Genomic_DNA"/>
</dbReference>
<name>A0A9D1CN12_9FIRM</name>
<organism evidence="1 2">
    <name type="scientific">Candidatus Avoscillospira stercorigallinarum</name>
    <dbReference type="NCBI Taxonomy" id="2840708"/>
    <lineage>
        <taxon>Bacteria</taxon>
        <taxon>Bacillati</taxon>
        <taxon>Bacillota</taxon>
        <taxon>Clostridia</taxon>
        <taxon>Eubacteriales</taxon>
        <taxon>Oscillospiraceae</taxon>
        <taxon>Oscillospiraceae incertae sedis</taxon>
        <taxon>Candidatus Avoscillospira</taxon>
    </lineage>
</organism>
<evidence type="ECO:0000313" key="1">
    <source>
        <dbReference type="EMBL" id="HIQ68887.1"/>
    </source>
</evidence>
<comment type="caution">
    <text evidence="1">The sequence shown here is derived from an EMBL/GenBank/DDBJ whole genome shotgun (WGS) entry which is preliminary data.</text>
</comment>
<dbReference type="AlphaFoldDB" id="A0A9D1CN12"/>
<evidence type="ECO:0000313" key="2">
    <source>
        <dbReference type="Proteomes" id="UP000886874"/>
    </source>
</evidence>
<accession>A0A9D1CN12</accession>
<reference evidence="1" key="2">
    <citation type="journal article" date="2021" name="PeerJ">
        <title>Extensive microbial diversity within the chicken gut microbiome revealed by metagenomics and culture.</title>
        <authorList>
            <person name="Gilroy R."/>
            <person name="Ravi A."/>
            <person name="Getino M."/>
            <person name="Pursley I."/>
            <person name="Horton D.L."/>
            <person name="Alikhan N.F."/>
            <person name="Baker D."/>
            <person name="Gharbi K."/>
            <person name="Hall N."/>
            <person name="Watson M."/>
            <person name="Adriaenssens E.M."/>
            <person name="Foster-Nyarko E."/>
            <person name="Jarju S."/>
            <person name="Secka A."/>
            <person name="Antonio M."/>
            <person name="Oren A."/>
            <person name="Chaudhuri R.R."/>
            <person name="La Ragione R."/>
            <person name="Hildebrand F."/>
            <person name="Pallen M.J."/>
        </authorList>
    </citation>
    <scope>NUCLEOTIDE SEQUENCE</scope>
    <source>
        <strain evidence="1">ChiSjej2B20-13462</strain>
    </source>
</reference>
<gene>
    <name evidence="1" type="ORF">IAA67_00930</name>
</gene>
<dbReference type="Proteomes" id="UP000886874">
    <property type="component" value="Unassembled WGS sequence"/>
</dbReference>
<sequence length="232" mass="26183">MTKRSIAAVALLLVLLAVILAAPYLIMRQQEARLLRRVTTQTVDQSSFYPEKEPTTLLDRICLSVDPDAAQSWLAQEMVGSRYGHWDGLMSRLRQELTLLMGVSANSIGQYTDLRVIYYYHPTDQRTASFASCLFSGSDGQLSLELDLQDYKITALDFSLATQDGTGVLHTLATLLQSGDWERRWGSYLGLEYQEDGFPEATFRIRGGQKTVTYYRYADGVNFSWRPLEGTP</sequence>
<proteinExistence type="predicted"/>
<reference evidence="1" key="1">
    <citation type="submission" date="2020-10" db="EMBL/GenBank/DDBJ databases">
        <authorList>
            <person name="Gilroy R."/>
        </authorList>
    </citation>
    <scope>NUCLEOTIDE SEQUENCE</scope>
    <source>
        <strain evidence="1">ChiSjej2B20-13462</strain>
    </source>
</reference>
<protein>
    <submittedName>
        <fullName evidence="1">Uncharacterized protein</fullName>
    </submittedName>
</protein>